<dbReference type="EMBL" id="JANFZH010000025">
    <property type="protein sequence ID" value="MCQ4840512.1"/>
    <property type="molecule type" value="Genomic_DNA"/>
</dbReference>
<dbReference type="InterPro" id="IPR011050">
    <property type="entry name" value="Pectin_lyase_fold/virulence"/>
</dbReference>
<comment type="caution">
    <text evidence="3">The sequence shown here is derived from an EMBL/GenBank/DDBJ whole genome shotgun (WGS) entry which is preliminary data.</text>
</comment>
<gene>
    <name evidence="3" type="ORF">NE695_11375</name>
</gene>
<evidence type="ECO:0000313" key="3">
    <source>
        <dbReference type="EMBL" id="MCQ4840512.1"/>
    </source>
</evidence>
<dbReference type="InterPro" id="IPR006626">
    <property type="entry name" value="PbH1"/>
</dbReference>
<accession>A0ABT1S0R1</accession>
<evidence type="ECO:0000259" key="1">
    <source>
        <dbReference type="Pfam" id="PF12708"/>
    </source>
</evidence>
<dbReference type="InterPro" id="IPR012334">
    <property type="entry name" value="Pectin_lyas_fold"/>
</dbReference>
<feature type="domain" description="Rhamnogalacturonase A/B/Epimerase-like pectate lyase" evidence="1">
    <location>
        <begin position="6"/>
        <end position="65"/>
    </location>
</feature>
<dbReference type="SUPFAM" id="SSF51126">
    <property type="entry name" value="Pectin lyase-like"/>
    <property type="match status" value="1"/>
</dbReference>
<dbReference type="Pfam" id="PF13229">
    <property type="entry name" value="Beta_helix"/>
    <property type="match status" value="1"/>
</dbReference>
<dbReference type="InterPro" id="IPR022441">
    <property type="entry name" value="Para_beta_helix_rpt-2"/>
</dbReference>
<protein>
    <submittedName>
        <fullName evidence="3">Right-handed parallel beta-helix repeat-containing protein</fullName>
    </submittedName>
</protein>
<dbReference type="GeneID" id="90532519"/>
<dbReference type="RefSeq" id="WP_066864136.1">
    <property type="nucleotide sequence ID" value="NZ_CABKVV010000013.1"/>
</dbReference>
<dbReference type="Proteomes" id="UP001524473">
    <property type="component" value="Unassembled WGS sequence"/>
</dbReference>
<proteinExistence type="predicted"/>
<name>A0ABT1S0R1_9FIRM</name>
<dbReference type="NCBIfam" id="TIGR03804">
    <property type="entry name" value="para_beta_helix"/>
    <property type="match status" value="1"/>
</dbReference>
<dbReference type="Pfam" id="PF12708">
    <property type="entry name" value="Pect-lyase_RHGA_epim"/>
    <property type="match status" value="1"/>
</dbReference>
<sequence>MSDIYCNVRDFGAKGDGRTDDTDAFKSALAQAGKGHGCVLVPMGRYCIQPIKVPSHTTLFGNAAWGYSAFGYENNKRLKGKPVDIEMNGNTVIEPLSTEGPALLDLSGSVGTRIIGLSFDGMYRGQNFHCIFCSGGTERLGLVFEDIRISHFTGVGLKLLGVGGFSVRRSLIIKNQSHAIDCSCSEDGSFMDNQLAYNLGAGLYACRENDDGTLSGAKNLLITANRIEGGYPGGIYLWESEGCTVVGNSFDNCRGPAVTLICCTNCALTGNMSRIHGCTQEADENCHYRLESIKGTTVTGNTLWCWYRLLWSRSRDATGPFYGMILKELQNCVVVGNAMHECCSTELIHSIGDSTDFVIKDNIGCVSPLAERRD</sequence>
<evidence type="ECO:0000313" key="4">
    <source>
        <dbReference type="Proteomes" id="UP001524473"/>
    </source>
</evidence>
<feature type="domain" description="Right handed beta helix" evidence="2">
    <location>
        <begin position="215"/>
        <end position="279"/>
    </location>
</feature>
<organism evidence="3 4">
    <name type="scientific">Neglectibacter timonensis</name>
    <dbReference type="NCBI Taxonomy" id="1776382"/>
    <lineage>
        <taxon>Bacteria</taxon>
        <taxon>Bacillati</taxon>
        <taxon>Bacillota</taxon>
        <taxon>Clostridia</taxon>
        <taxon>Eubacteriales</taxon>
        <taxon>Oscillospiraceae</taxon>
        <taxon>Neglectibacter</taxon>
    </lineage>
</organism>
<dbReference type="SMART" id="SM00710">
    <property type="entry name" value="PbH1"/>
    <property type="match status" value="6"/>
</dbReference>
<dbReference type="Gene3D" id="2.160.20.10">
    <property type="entry name" value="Single-stranded right-handed beta-helix, Pectin lyase-like"/>
    <property type="match status" value="1"/>
</dbReference>
<dbReference type="InterPro" id="IPR039448">
    <property type="entry name" value="Beta_helix"/>
</dbReference>
<reference evidence="3 4" key="1">
    <citation type="submission" date="2022-06" db="EMBL/GenBank/DDBJ databases">
        <title>Isolation of gut microbiota from human fecal samples.</title>
        <authorList>
            <person name="Pamer E.G."/>
            <person name="Barat B."/>
            <person name="Waligurski E."/>
            <person name="Medina S."/>
            <person name="Paddock L."/>
            <person name="Mostad J."/>
        </authorList>
    </citation>
    <scope>NUCLEOTIDE SEQUENCE [LARGE SCALE GENOMIC DNA]</scope>
    <source>
        <strain evidence="3 4">DFI.9.73</strain>
    </source>
</reference>
<dbReference type="InterPro" id="IPR024535">
    <property type="entry name" value="RHGA/B-epi-like_pectate_lyase"/>
</dbReference>
<keyword evidence="4" id="KW-1185">Reference proteome</keyword>
<evidence type="ECO:0000259" key="2">
    <source>
        <dbReference type="Pfam" id="PF13229"/>
    </source>
</evidence>